<keyword evidence="4 8" id="KW-0460">Magnesium</keyword>
<gene>
    <name evidence="8" type="primary">queE</name>
    <name evidence="10" type="ORF">ACFY3B_04740</name>
</gene>
<reference evidence="10 11" key="1">
    <citation type="submission" date="2024-10" db="EMBL/GenBank/DDBJ databases">
        <title>The Natural Products Discovery Center: Release of the First 8490 Sequenced Strains for Exploring Actinobacteria Biosynthetic Diversity.</title>
        <authorList>
            <person name="Kalkreuter E."/>
            <person name="Kautsar S.A."/>
            <person name="Yang D."/>
            <person name="Bader C.D."/>
            <person name="Teijaro C.N."/>
            <person name="Fluegel L."/>
            <person name="Davis C.M."/>
            <person name="Simpson J.R."/>
            <person name="Lauterbach L."/>
            <person name="Steele A.D."/>
            <person name="Gui C."/>
            <person name="Meng S."/>
            <person name="Li G."/>
            <person name="Viehrig K."/>
            <person name="Ye F."/>
            <person name="Su P."/>
            <person name="Kiefer A.F."/>
            <person name="Nichols A."/>
            <person name="Cepeda A.J."/>
            <person name="Yan W."/>
            <person name="Fan B."/>
            <person name="Jiang Y."/>
            <person name="Adhikari A."/>
            <person name="Zheng C.-J."/>
            <person name="Schuster L."/>
            <person name="Cowan T.M."/>
            <person name="Smanski M.J."/>
            <person name="Chevrette M.G."/>
            <person name="De Carvalho L.P.S."/>
            <person name="Shen B."/>
        </authorList>
    </citation>
    <scope>NUCLEOTIDE SEQUENCE [LARGE SCALE GENOMIC DNA]</scope>
    <source>
        <strain evidence="10 11">NPDC000140</strain>
    </source>
</reference>
<evidence type="ECO:0000259" key="9">
    <source>
        <dbReference type="PROSITE" id="PS51918"/>
    </source>
</evidence>
<feature type="domain" description="Radical SAM core" evidence="9">
    <location>
        <begin position="40"/>
        <end position="247"/>
    </location>
</feature>
<dbReference type="EC" id="4.3.99.3" evidence="8"/>
<comment type="catalytic activity">
    <reaction evidence="8">
        <text>6-carboxy-5,6,7,8-tetrahydropterin + H(+) = 7-carboxy-7-carbaguanine + NH4(+)</text>
        <dbReference type="Rhea" id="RHEA:27974"/>
        <dbReference type="ChEBI" id="CHEBI:15378"/>
        <dbReference type="ChEBI" id="CHEBI:28938"/>
        <dbReference type="ChEBI" id="CHEBI:61032"/>
        <dbReference type="ChEBI" id="CHEBI:61036"/>
        <dbReference type="EC" id="4.3.99.3"/>
    </reaction>
</comment>
<evidence type="ECO:0000256" key="1">
    <source>
        <dbReference type="ARBA" id="ARBA00022485"/>
    </source>
</evidence>
<comment type="subunit">
    <text evidence="8">Homodimer.</text>
</comment>
<evidence type="ECO:0000256" key="7">
    <source>
        <dbReference type="ARBA" id="ARBA00023239"/>
    </source>
</evidence>
<keyword evidence="2 8" id="KW-0949">S-adenosyl-L-methionine</keyword>
<keyword evidence="5 8" id="KW-0408">Iron</keyword>
<evidence type="ECO:0000256" key="6">
    <source>
        <dbReference type="ARBA" id="ARBA00023014"/>
    </source>
</evidence>
<keyword evidence="1 8" id="KW-0004">4Fe-4S</keyword>
<feature type="binding site" evidence="8">
    <location>
        <position position="57"/>
    </location>
    <ligand>
        <name>[4Fe-4S] cluster</name>
        <dbReference type="ChEBI" id="CHEBI:49883"/>
        <note>4Fe-4S-S-AdoMet</note>
    </ligand>
</feature>
<feature type="binding site" evidence="8">
    <location>
        <position position="102"/>
    </location>
    <ligand>
        <name>S-adenosyl-L-methionine</name>
        <dbReference type="ChEBI" id="CHEBI:59789"/>
    </ligand>
</feature>
<feature type="binding site" evidence="8">
    <location>
        <position position="53"/>
    </location>
    <ligand>
        <name>[4Fe-4S] cluster</name>
        <dbReference type="ChEBI" id="CHEBI:49883"/>
        <note>4Fe-4S-S-AdoMet</note>
    </ligand>
</feature>
<dbReference type="SFLD" id="SFLDS00029">
    <property type="entry name" value="Radical_SAM"/>
    <property type="match status" value="1"/>
</dbReference>
<sequence length="251" mass="27164">MTAPSLPAVPPFPAGSPAVPARPLLVAETFGPTLQGEGPSTGQQALFLRLSRCNLSCPRCDTPYTWDTSRFDLRVHTAHRMAEEIIRWVLTQPTRLLVITGGEPLLQQDRLLPVVDAVTDAGRRVEIETNGTVVPLPAFVASVGAFNVSPKLSGFAGPRDGRRRINPDALSALVDSGRAVFKFVATSAAELDEIAQLQEQFGLDPVWVMPEGTTSDAVLAGMRDLADAVLARGWHLSSRLHVLLWEDTRGR</sequence>
<keyword evidence="6 8" id="KW-0411">Iron-sulfur</keyword>
<comment type="function">
    <text evidence="8">Catalyzes the complex heterocyclic radical-mediated conversion of 6-carboxy-5,6,7,8-tetrahydropterin (CPH4) to 7-carboxy-7-deazaguanine (CDG), a step common to the biosynthetic pathways of all 7-deazapurine-containing compounds.</text>
</comment>
<comment type="cofactor">
    <cofactor evidence="8">
        <name>Mg(2+)</name>
        <dbReference type="ChEBI" id="CHEBI:18420"/>
    </cofactor>
</comment>
<evidence type="ECO:0000256" key="8">
    <source>
        <dbReference type="HAMAP-Rule" id="MF_00917"/>
    </source>
</evidence>
<evidence type="ECO:0000256" key="2">
    <source>
        <dbReference type="ARBA" id="ARBA00022691"/>
    </source>
</evidence>
<keyword evidence="3 8" id="KW-0479">Metal-binding</keyword>
<proteinExistence type="inferred from homology"/>
<dbReference type="Gene3D" id="3.20.20.70">
    <property type="entry name" value="Aldolase class I"/>
    <property type="match status" value="1"/>
</dbReference>
<evidence type="ECO:0000256" key="5">
    <source>
        <dbReference type="ARBA" id="ARBA00023004"/>
    </source>
</evidence>
<dbReference type="Proteomes" id="UP001602287">
    <property type="component" value="Unassembled WGS sequence"/>
</dbReference>
<feature type="binding site" evidence="8">
    <location>
        <position position="100"/>
    </location>
    <ligand>
        <name>substrate</name>
    </ligand>
</feature>
<accession>A0ABW6VQR7</accession>
<comment type="pathway">
    <text evidence="8">Purine metabolism; 7-cyano-7-deazaguanine biosynthesis.</text>
</comment>
<dbReference type="InterPro" id="IPR007197">
    <property type="entry name" value="rSAM"/>
</dbReference>
<comment type="cofactor">
    <cofactor evidence="8">
        <name>[4Fe-4S] cluster</name>
        <dbReference type="ChEBI" id="CHEBI:49883"/>
    </cofactor>
    <text evidence="8">Binds 1 [4Fe-4S] cluster. The cluster is coordinated with 3 cysteines and an exchangeable S-adenosyl-L-methionine.</text>
</comment>
<feature type="binding site" evidence="8">
    <location>
        <begin position="34"/>
        <end position="36"/>
    </location>
    <ligand>
        <name>substrate</name>
    </ligand>
</feature>
<dbReference type="Pfam" id="PF04055">
    <property type="entry name" value="Radical_SAM"/>
    <property type="match status" value="1"/>
</dbReference>
<keyword evidence="7 8" id="KW-0456">Lyase</keyword>
<dbReference type="RefSeq" id="WP_387218134.1">
    <property type="nucleotide sequence ID" value="NZ_JBIAZM010000002.1"/>
</dbReference>
<dbReference type="PANTHER" id="PTHR42836:SF1">
    <property type="entry name" value="7-CARBOXY-7-DEAZAGUANINE SYNTHASE"/>
    <property type="match status" value="1"/>
</dbReference>
<dbReference type="PROSITE" id="PS51918">
    <property type="entry name" value="RADICAL_SAM"/>
    <property type="match status" value="1"/>
</dbReference>
<protein>
    <recommendedName>
        <fullName evidence="8">7-carboxy-7-deazaguanine synthase</fullName>
        <shortName evidence="8">CDG synthase</shortName>
        <ecNumber evidence="8">4.3.99.3</ecNumber>
    </recommendedName>
    <alternativeName>
        <fullName evidence="8">Queuosine biosynthesis protein QueE</fullName>
    </alternativeName>
</protein>
<feature type="binding site" evidence="8">
    <location>
        <position position="49"/>
    </location>
    <ligand>
        <name>substrate</name>
    </ligand>
</feature>
<comment type="similarity">
    <text evidence="8">Belongs to the radical SAM superfamily. 7-carboxy-7-deazaguanine synthase family.</text>
</comment>
<comment type="caution">
    <text evidence="8">Lacks conserved residue(s) required for the propagation of feature annotation.</text>
</comment>
<feature type="binding site" evidence="8">
    <location>
        <position position="62"/>
    </location>
    <ligand>
        <name>Mg(2+)</name>
        <dbReference type="ChEBI" id="CHEBI:18420"/>
    </ligand>
</feature>
<evidence type="ECO:0000313" key="10">
    <source>
        <dbReference type="EMBL" id="MFF5198898.1"/>
    </source>
</evidence>
<feature type="binding site" evidence="8">
    <location>
        <position position="60"/>
    </location>
    <ligand>
        <name>[4Fe-4S] cluster</name>
        <dbReference type="ChEBI" id="CHEBI:49883"/>
        <note>4Fe-4S-S-AdoMet</note>
    </ligand>
</feature>
<dbReference type="HAMAP" id="MF_00917">
    <property type="entry name" value="QueE"/>
    <property type="match status" value="1"/>
</dbReference>
<feature type="binding site" evidence="8">
    <location>
        <begin position="149"/>
        <end position="151"/>
    </location>
    <ligand>
        <name>S-adenosyl-L-methionine</name>
        <dbReference type="ChEBI" id="CHEBI:59789"/>
    </ligand>
</feature>
<comment type="caution">
    <text evidence="10">The sequence shown here is derived from an EMBL/GenBank/DDBJ whole genome shotgun (WGS) entry which is preliminary data.</text>
</comment>
<dbReference type="EMBL" id="JBIAZM010000002">
    <property type="protein sequence ID" value="MFF5198898.1"/>
    <property type="molecule type" value="Genomic_DNA"/>
</dbReference>
<dbReference type="PIRSF" id="PIRSF000370">
    <property type="entry name" value="QueE"/>
    <property type="match status" value="1"/>
</dbReference>
<dbReference type="SUPFAM" id="SSF102114">
    <property type="entry name" value="Radical SAM enzymes"/>
    <property type="match status" value="1"/>
</dbReference>
<evidence type="ECO:0000256" key="4">
    <source>
        <dbReference type="ARBA" id="ARBA00022842"/>
    </source>
</evidence>
<evidence type="ECO:0000313" key="11">
    <source>
        <dbReference type="Proteomes" id="UP001602287"/>
    </source>
</evidence>
<name>A0ABW6VQR7_9ACTN</name>
<keyword evidence="8" id="KW-0671">Queuosine biosynthesis</keyword>
<dbReference type="InterPro" id="IPR013785">
    <property type="entry name" value="Aldolase_TIM"/>
</dbReference>
<dbReference type="InterPro" id="IPR058240">
    <property type="entry name" value="rSAM_sf"/>
</dbReference>
<evidence type="ECO:0000256" key="3">
    <source>
        <dbReference type="ARBA" id="ARBA00022723"/>
    </source>
</evidence>
<dbReference type="PANTHER" id="PTHR42836">
    <property type="entry name" value="7-CARBOXY-7-DEAZAGUANINE SYNTHASE"/>
    <property type="match status" value="1"/>
</dbReference>
<organism evidence="10 11">
    <name type="scientific">Micromonospora parva</name>
    <dbReference type="NCBI Taxonomy" id="1464048"/>
    <lineage>
        <taxon>Bacteria</taxon>
        <taxon>Bacillati</taxon>
        <taxon>Actinomycetota</taxon>
        <taxon>Actinomycetes</taxon>
        <taxon>Micromonosporales</taxon>
        <taxon>Micromonosporaceae</taxon>
        <taxon>Micromonospora</taxon>
    </lineage>
</organism>
<comment type="cofactor">
    <cofactor evidence="8">
        <name>S-adenosyl-L-methionine</name>
        <dbReference type="ChEBI" id="CHEBI:59789"/>
    </cofactor>
    <text evidence="8">Binds 1 S-adenosyl-L-methionine per subunit.</text>
</comment>
<keyword evidence="11" id="KW-1185">Reference proteome</keyword>
<dbReference type="InterPro" id="IPR024924">
    <property type="entry name" value="7-CO-7-deazaguanine_synth-like"/>
</dbReference>
<dbReference type="CDD" id="cd01335">
    <property type="entry name" value="Radical_SAM"/>
    <property type="match status" value="1"/>
</dbReference>